<dbReference type="GO" id="GO:0050661">
    <property type="term" value="F:NADP binding"/>
    <property type="evidence" value="ECO:0007669"/>
    <property type="project" value="InterPro"/>
</dbReference>
<evidence type="ECO:0000259" key="6">
    <source>
        <dbReference type="Pfam" id="PF14833"/>
    </source>
</evidence>
<name>A0A839E419_9PSEU</name>
<evidence type="ECO:0000256" key="2">
    <source>
        <dbReference type="ARBA" id="ARBA00023002"/>
    </source>
</evidence>
<keyword evidence="3" id="KW-0520">NAD</keyword>
<dbReference type="RefSeq" id="WP_182545676.1">
    <property type="nucleotide sequence ID" value="NZ_JACGWZ010000005.1"/>
</dbReference>
<feature type="domain" description="3-hydroxyisobutyrate dehydrogenase-like NAD-binding" evidence="6">
    <location>
        <begin position="164"/>
        <end position="283"/>
    </location>
</feature>
<proteinExistence type="inferred from homology"/>
<accession>A0A839E419</accession>
<dbReference type="InterPro" id="IPR029154">
    <property type="entry name" value="HIBADH-like_NADP-bd"/>
</dbReference>
<dbReference type="Pfam" id="PF14833">
    <property type="entry name" value="NAD_binding_11"/>
    <property type="match status" value="1"/>
</dbReference>
<dbReference type="GO" id="GO:0051287">
    <property type="term" value="F:NAD binding"/>
    <property type="evidence" value="ECO:0007669"/>
    <property type="project" value="InterPro"/>
</dbReference>
<dbReference type="PIRSF" id="PIRSF000103">
    <property type="entry name" value="HIBADH"/>
    <property type="match status" value="1"/>
</dbReference>
<dbReference type="GO" id="GO:0008442">
    <property type="term" value="F:3-hydroxyisobutyrate dehydrogenase activity"/>
    <property type="evidence" value="ECO:0007669"/>
    <property type="project" value="UniProtKB-EC"/>
</dbReference>
<evidence type="ECO:0000313" key="8">
    <source>
        <dbReference type="Proteomes" id="UP000569329"/>
    </source>
</evidence>
<feature type="domain" description="6-phosphogluconate dehydrogenase NADP-binding" evidence="5">
    <location>
        <begin position="5"/>
        <end position="160"/>
    </location>
</feature>
<dbReference type="Gene3D" id="3.40.50.720">
    <property type="entry name" value="NAD(P)-binding Rossmann-like Domain"/>
    <property type="match status" value="1"/>
</dbReference>
<dbReference type="Gene3D" id="1.10.1040.10">
    <property type="entry name" value="N-(1-d-carboxylethyl)-l-norvaline Dehydrogenase, domain 2"/>
    <property type="match status" value="1"/>
</dbReference>
<evidence type="ECO:0000313" key="7">
    <source>
        <dbReference type="EMBL" id="MBA8826477.1"/>
    </source>
</evidence>
<dbReference type="PANTHER" id="PTHR43580">
    <property type="entry name" value="OXIDOREDUCTASE GLYR1-RELATED"/>
    <property type="match status" value="1"/>
</dbReference>
<dbReference type="InterPro" id="IPR008927">
    <property type="entry name" value="6-PGluconate_DH-like_C_sf"/>
</dbReference>
<dbReference type="Proteomes" id="UP000569329">
    <property type="component" value="Unassembled WGS sequence"/>
</dbReference>
<dbReference type="InterPro" id="IPR006115">
    <property type="entry name" value="6PGDH_NADP-bd"/>
</dbReference>
<sequence>MTKTVTVLGTGLMGAGMARNLADAGLDVTVWNRNADKARPLAEAGATVAEDLTRAVSSAEVIVTMLFDADAVAGVMEQALPAADSRAVWVQSSTVGVGGTAQLAELAEQHGVGFVDAPVLGTKQPAEQGTLTVLAGGPSRLRDAVSAVFEAIGSNTIWVGEQPGDGHRLKLVANSWVLSVVGATAQAVGMAEGLDIDPRRFLEAISGGPLDCAYTQLKGDAMIKGEFPASFTLGGAVKDTALIAEAMRAGNTDDRLMWALNEQFQAAVDAGYGSEDMAAVVRAVHRSE</sequence>
<keyword evidence="8" id="KW-1185">Reference proteome</keyword>
<dbReference type="AlphaFoldDB" id="A0A839E419"/>
<evidence type="ECO:0000256" key="4">
    <source>
        <dbReference type="PIRSR" id="PIRSR000103-1"/>
    </source>
</evidence>
<dbReference type="Pfam" id="PF03446">
    <property type="entry name" value="NAD_binding_2"/>
    <property type="match status" value="1"/>
</dbReference>
<organism evidence="7 8">
    <name type="scientific">Halosaccharopolyspora lacisalsi</name>
    <dbReference type="NCBI Taxonomy" id="1000566"/>
    <lineage>
        <taxon>Bacteria</taxon>
        <taxon>Bacillati</taxon>
        <taxon>Actinomycetota</taxon>
        <taxon>Actinomycetes</taxon>
        <taxon>Pseudonocardiales</taxon>
        <taxon>Pseudonocardiaceae</taxon>
        <taxon>Halosaccharopolyspora</taxon>
    </lineage>
</organism>
<dbReference type="InterPro" id="IPR051265">
    <property type="entry name" value="HIBADH-related_NP60_sf"/>
</dbReference>
<comment type="similarity">
    <text evidence="1">Belongs to the HIBADH-related family.</text>
</comment>
<gene>
    <name evidence="7" type="ORF">FHX42_003853</name>
</gene>
<comment type="caution">
    <text evidence="7">The sequence shown here is derived from an EMBL/GenBank/DDBJ whole genome shotgun (WGS) entry which is preliminary data.</text>
</comment>
<feature type="active site" evidence="4">
    <location>
        <position position="170"/>
    </location>
</feature>
<dbReference type="InterPro" id="IPR036291">
    <property type="entry name" value="NAD(P)-bd_dom_sf"/>
</dbReference>
<evidence type="ECO:0000259" key="5">
    <source>
        <dbReference type="Pfam" id="PF03446"/>
    </source>
</evidence>
<dbReference type="EMBL" id="JACGWZ010000005">
    <property type="protein sequence ID" value="MBA8826477.1"/>
    <property type="molecule type" value="Genomic_DNA"/>
</dbReference>
<protein>
    <submittedName>
        <fullName evidence="7">3-hydroxyisobutyrate dehydrogenase</fullName>
        <ecNumber evidence="7">1.1.1.31</ecNumber>
    </submittedName>
</protein>
<keyword evidence="2 7" id="KW-0560">Oxidoreductase</keyword>
<dbReference type="EC" id="1.1.1.31" evidence="7"/>
<reference evidence="7 8" key="1">
    <citation type="submission" date="2020-07" db="EMBL/GenBank/DDBJ databases">
        <title>Sequencing the genomes of 1000 actinobacteria strains.</title>
        <authorList>
            <person name="Klenk H.-P."/>
        </authorList>
    </citation>
    <scope>NUCLEOTIDE SEQUENCE [LARGE SCALE GENOMIC DNA]</scope>
    <source>
        <strain evidence="7 8">DSM 45975</strain>
    </source>
</reference>
<evidence type="ECO:0000256" key="3">
    <source>
        <dbReference type="ARBA" id="ARBA00023027"/>
    </source>
</evidence>
<dbReference type="PANTHER" id="PTHR43580:SF2">
    <property type="entry name" value="CYTOKINE-LIKE NUCLEAR FACTOR N-PAC"/>
    <property type="match status" value="1"/>
</dbReference>
<dbReference type="SUPFAM" id="SSF51735">
    <property type="entry name" value="NAD(P)-binding Rossmann-fold domains"/>
    <property type="match status" value="1"/>
</dbReference>
<dbReference type="InterPro" id="IPR013328">
    <property type="entry name" value="6PGD_dom2"/>
</dbReference>
<dbReference type="SUPFAM" id="SSF48179">
    <property type="entry name" value="6-phosphogluconate dehydrogenase C-terminal domain-like"/>
    <property type="match status" value="1"/>
</dbReference>
<evidence type="ECO:0000256" key="1">
    <source>
        <dbReference type="ARBA" id="ARBA00009080"/>
    </source>
</evidence>
<dbReference type="InterPro" id="IPR015815">
    <property type="entry name" value="HIBADH-related"/>
</dbReference>